<feature type="region of interest" description="Disordered" evidence="1">
    <location>
        <begin position="1"/>
        <end position="51"/>
    </location>
</feature>
<proteinExistence type="predicted"/>
<dbReference type="PANTHER" id="PTHR47501">
    <property type="entry name" value="TRANSPOSASE-RELATED"/>
    <property type="match status" value="1"/>
</dbReference>
<gene>
    <name evidence="2" type="ORF">PCASD_10034</name>
</gene>
<evidence type="ECO:0008006" key="4">
    <source>
        <dbReference type="Google" id="ProtNLM"/>
    </source>
</evidence>
<evidence type="ECO:0000256" key="1">
    <source>
        <dbReference type="SAM" id="MobiDB-lite"/>
    </source>
</evidence>
<dbReference type="EMBL" id="PGCI01000135">
    <property type="protein sequence ID" value="PLW37946.1"/>
    <property type="molecule type" value="Genomic_DNA"/>
</dbReference>
<reference evidence="2 3" key="1">
    <citation type="submission" date="2017-11" db="EMBL/GenBank/DDBJ databases">
        <title>De novo assembly and phasing of dikaryotic genomes from two isolates of Puccinia coronata f. sp. avenae, the causal agent of oat crown rust.</title>
        <authorList>
            <person name="Miller M.E."/>
            <person name="Zhang Y."/>
            <person name="Omidvar V."/>
            <person name="Sperschneider J."/>
            <person name="Schwessinger B."/>
            <person name="Raley C."/>
            <person name="Palmer J.M."/>
            <person name="Garnica D."/>
            <person name="Upadhyaya N."/>
            <person name="Rathjen J."/>
            <person name="Taylor J.M."/>
            <person name="Park R.F."/>
            <person name="Dodds P.N."/>
            <person name="Hirsch C.D."/>
            <person name="Kianian S.F."/>
            <person name="Figueroa M."/>
        </authorList>
    </citation>
    <scope>NUCLEOTIDE SEQUENCE [LARGE SCALE GENOMIC DNA]</scope>
    <source>
        <strain evidence="2">12SD80</strain>
    </source>
</reference>
<feature type="compositionally biased region" description="Acidic residues" evidence="1">
    <location>
        <begin position="1"/>
        <end position="14"/>
    </location>
</feature>
<feature type="compositionally biased region" description="Acidic residues" evidence="1">
    <location>
        <begin position="226"/>
        <end position="235"/>
    </location>
</feature>
<evidence type="ECO:0000313" key="2">
    <source>
        <dbReference type="EMBL" id="PLW37946.1"/>
    </source>
</evidence>
<accession>A0A2N5UK00</accession>
<feature type="region of interest" description="Disordered" evidence="1">
    <location>
        <begin position="68"/>
        <end position="107"/>
    </location>
</feature>
<dbReference type="AlphaFoldDB" id="A0A2N5UK00"/>
<evidence type="ECO:0000313" key="3">
    <source>
        <dbReference type="Proteomes" id="UP000235392"/>
    </source>
</evidence>
<dbReference type="PANTHER" id="PTHR47501:SF5">
    <property type="entry name" value="HAT C-TERMINAL DIMERISATION DOMAIN-CONTAINING PROTEIN"/>
    <property type="match status" value="1"/>
</dbReference>
<name>A0A2N5UK00_9BASI</name>
<organism evidence="2 3">
    <name type="scientific">Puccinia coronata f. sp. avenae</name>
    <dbReference type="NCBI Taxonomy" id="200324"/>
    <lineage>
        <taxon>Eukaryota</taxon>
        <taxon>Fungi</taxon>
        <taxon>Dikarya</taxon>
        <taxon>Basidiomycota</taxon>
        <taxon>Pucciniomycotina</taxon>
        <taxon>Pucciniomycetes</taxon>
        <taxon>Pucciniales</taxon>
        <taxon>Pucciniaceae</taxon>
        <taxon>Puccinia</taxon>
    </lineage>
</organism>
<protein>
    <recommendedName>
        <fullName evidence="4">hAT-like transposase RNase-H fold domain-containing protein</fullName>
    </recommendedName>
</protein>
<sequence length="460" mass="51798">MAQDEDTEVTDDTDTPCTPPNTSDVLSNLPQSTCRESSRIRTPITCPGFIPTQTQSHQAAASKYYASTSAKGNQQKTTSINSSNGSSSSNNEVTKETASAQVKQVRRRTGDVIDIDTTQDSDEENCQAPAGSNNFTMAKGVAAILRKFDATRWDVQNNHHRCVCHVIALIFGAGLKALKLPTKMVRAKKEDHPFPLLETIIKEDEPEETTNQEIVEVGKTVDLSDDEVDPEDAEEGLAQPGWEWDNEDDKSNQCDEKGIGYTLKKIDYICCQIALSPQKRSEWKLCASKLEFKGRGLIAGYRIRCNIDYDSRERAYEGRRVITKLLEKEDDKYAGKSAADHFLKSYALGAKEWEDVNNLNNVLKEFLDMTKQMKGDYPKLSMVLYKYIWLQDSLSKQKQAAMSTSLEAMFDPMLEITNKYTTLALNCDTVILATFLHPAWRMMLFNDCYKSHTTHITKLM</sequence>
<comment type="caution">
    <text evidence="2">The sequence shown here is derived from an EMBL/GenBank/DDBJ whole genome shotgun (WGS) entry which is preliminary data.</text>
</comment>
<dbReference type="InterPro" id="IPR012337">
    <property type="entry name" value="RNaseH-like_sf"/>
</dbReference>
<feature type="compositionally biased region" description="Low complexity" evidence="1">
    <location>
        <begin position="79"/>
        <end position="91"/>
    </location>
</feature>
<feature type="region of interest" description="Disordered" evidence="1">
    <location>
        <begin position="226"/>
        <end position="251"/>
    </location>
</feature>
<dbReference type="SUPFAM" id="SSF53098">
    <property type="entry name" value="Ribonuclease H-like"/>
    <property type="match status" value="1"/>
</dbReference>
<dbReference type="Proteomes" id="UP000235392">
    <property type="component" value="Unassembled WGS sequence"/>
</dbReference>
<feature type="compositionally biased region" description="Polar residues" evidence="1">
    <location>
        <begin position="25"/>
        <end position="35"/>
    </location>
</feature>